<evidence type="ECO:0000313" key="11">
    <source>
        <dbReference type="EMBL" id="BDG69107.1"/>
    </source>
</evidence>
<dbReference type="InterPro" id="IPR004358">
    <property type="entry name" value="Sig_transdc_His_kin-like_C"/>
</dbReference>
<dbReference type="PANTHER" id="PTHR45453">
    <property type="entry name" value="PHOSPHATE REGULON SENSOR PROTEIN PHOR"/>
    <property type="match status" value="1"/>
</dbReference>
<gene>
    <name evidence="11" type="ORF">ENLAB_26710</name>
</gene>
<dbReference type="Pfam" id="PF00512">
    <property type="entry name" value="HisKA"/>
    <property type="match status" value="1"/>
</dbReference>
<evidence type="ECO:0000256" key="1">
    <source>
        <dbReference type="ARBA" id="ARBA00000085"/>
    </source>
</evidence>
<proteinExistence type="predicted"/>
<evidence type="ECO:0000256" key="6">
    <source>
        <dbReference type="ARBA" id="ARBA00022777"/>
    </source>
</evidence>
<dbReference type="GeneID" id="83458676"/>
<dbReference type="EC" id="2.7.13.3" evidence="3"/>
<keyword evidence="7" id="KW-0902">Two-component regulatory system</keyword>
<evidence type="ECO:0000256" key="8">
    <source>
        <dbReference type="SAM" id="Coils"/>
    </source>
</evidence>
<feature type="transmembrane region" description="Helical" evidence="9">
    <location>
        <begin position="12"/>
        <end position="38"/>
    </location>
</feature>
<keyword evidence="12" id="KW-1185">Reference proteome</keyword>
<dbReference type="Gene3D" id="1.10.287.130">
    <property type="match status" value="1"/>
</dbReference>
<evidence type="ECO:0000256" key="7">
    <source>
        <dbReference type="ARBA" id="ARBA00023012"/>
    </source>
</evidence>
<dbReference type="Proteomes" id="UP000831692">
    <property type="component" value="Chromosome"/>
</dbReference>
<evidence type="ECO:0000313" key="12">
    <source>
        <dbReference type="Proteomes" id="UP000831692"/>
    </source>
</evidence>
<dbReference type="SUPFAM" id="SSF55874">
    <property type="entry name" value="ATPase domain of HSP90 chaperone/DNA topoisomerase II/histidine kinase"/>
    <property type="match status" value="1"/>
</dbReference>
<dbReference type="InterPro" id="IPR036097">
    <property type="entry name" value="HisK_dim/P_sf"/>
</dbReference>
<evidence type="ECO:0000256" key="5">
    <source>
        <dbReference type="ARBA" id="ARBA00022679"/>
    </source>
</evidence>
<evidence type="ECO:0000256" key="4">
    <source>
        <dbReference type="ARBA" id="ARBA00022553"/>
    </source>
</evidence>
<protein>
    <recommendedName>
        <fullName evidence="3">histidine kinase</fullName>
        <ecNumber evidence="3">2.7.13.3</ecNumber>
    </recommendedName>
</protein>
<keyword evidence="5" id="KW-0808">Transferase</keyword>
<keyword evidence="9" id="KW-0812">Transmembrane</keyword>
<evidence type="ECO:0000259" key="10">
    <source>
        <dbReference type="PROSITE" id="PS50109"/>
    </source>
</evidence>
<sequence length="376" mass="43124">MKNRSPLIRKLLTQYFITTGVLMLLLILIPLTVRFVAGLRVWYGYEPIYQILRLFADYWLLCLAIGALLIWASTTIYYMSKAISYLNETIQATNQLIAEPTKRIILSSNLNDVQEEMNQLREKNLQDQRAAKEAEQRKNDLIVYLAHDLRTPLTSVIGYLTLLEEEPQLSTELRARYTKIALQKAQRLELLISEFFEITRFNLTTIALQTETTDLSLMLEQLTFEFLPLLEEKNLHWQLQLQKKVFATVDTEKMERVFDNLIRNAINYSYTDSPLHLAISASDDILIRLTNHGKTIPAEKIGLIFEPFYRMDASRATATGGTGLGLPIAKEIVEALGGKIWAESRDETIVFSIRLPKAAMEKNEQRSKPHPSEPTS</sequence>
<dbReference type="Pfam" id="PF02518">
    <property type="entry name" value="HATPase_c"/>
    <property type="match status" value="1"/>
</dbReference>
<dbReference type="SMART" id="SM00387">
    <property type="entry name" value="HATPase_c"/>
    <property type="match status" value="1"/>
</dbReference>
<comment type="catalytic activity">
    <reaction evidence="1">
        <text>ATP + protein L-histidine = ADP + protein N-phospho-L-histidine.</text>
        <dbReference type="EC" id="2.7.13.3"/>
    </reaction>
</comment>
<evidence type="ECO:0000256" key="9">
    <source>
        <dbReference type="SAM" id="Phobius"/>
    </source>
</evidence>
<comment type="subcellular location">
    <subcellularLocation>
        <location evidence="2">Membrane</location>
    </subcellularLocation>
</comment>
<dbReference type="InterPro" id="IPR005467">
    <property type="entry name" value="His_kinase_dom"/>
</dbReference>
<dbReference type="GO" id="GO:0016301">
    <property type="term" value="F:kinase activity"/>
    <property type="evidence" value="ECO:0007669"/>
    <property type="project" value="UniProtKB-KW"/>
</dbReference>
<dbReference type="PROSITE" id="PS50109">
    <property type="entry name" value="HIS_KIN"/>
    <property type="match status" value="1"/>
</dbReference>
<keyword evidence="8" id="KW-0175">Coiled coil</keyword>
<dbReference type="Gene3D" id="3.30.565.10">
    <property type="entry name" value="Histidine kinase-like ATPase, C-terminal domain"/>
    <property type="match status" value="1"/>
</dbReference>
<dbReference type="NCBIfam" id="NF033091">
    <property type="entry name" value="HK_VanS_ACDEFG"/>
    <property type="match status" value="1"/>
</dbReference>
<keyword evidence="4" id="KW-0597">Phosphoprotein</keyword>
<dbReference type="PANTHER" id="PTHR45453:SF1">
    <property type="entry name" value="PHOSPHATE REGULON SENSOR PROTEIN PHOR"/>
    <property type="match status" value="1"/>
</dbReference>
<dbReference type="InterPro" id="IPR058212">
    <property type="entry name" value="VanS-like"/>
</dbReference>
<dbReference type="PRINTS" id="PR00344">
    <property type="entry name" value="BCTRLSENSOR"/>
</dbReference>
<accession>A0ABM7XVC5</accession>
<name>A0ABM7XVC5_9ENTE</name>
<dbReference type="InterPro" id="IPR003594">
    <property type="entry name" value="HATPase_dom"/>
</dbReference>
<dbReference type="InterPro" id="IPR003661">
    <property type="entry name" value="HisK_dim/P_dom"/>
</dbReference>
<dbReference type="CDD" id="cd00075">
    <property type="entry name" value="HATPase"/>
    <property type="match status" value="1"/>
</dbReference>
<keyword evidence="9" id="KW-1133">Transmembrane helix</keyword>
<dbReference type="SMART" id="SM00388">
    <property type="entry name" value="HisKA"/>
    <property type="match status" value="1"/>
</dbReference>
<evidence type="ECO:0000256" key="3">
    <source>
        <dbReference type="ARBA" id="ARBA00012438"/>
    </source>
</evidence>
<dbReference type="CDD" id="cd00082">
    <property type="entry name" value="HisKA"/>
    <property type="match status" value="1"/>
</dbReference>
<feature type="transmembrane region" description="Helical" evidence="9">
    <location>
        <begin position="58"/>
        <end position="79"/>
    </location>
</feature>
<keyword evidence="9" id="KW-0472">Membrane</keyword>
<organism evidence="11 12">
    <name type="scientific">Enterococcus innesii</name>
    <dbReference type="NCBI Taxonomy" id="2839759"/>
    <lineage>
        <taxon>Bacteria</taxon>
        <taxon>Bacillati</taxon>
        <taxon>Bacillota</taxon>
        <taxon>Bacilli</taxon>
        <taxon>Lactobacillales</taxon>
        <taxon>Enterococcaceae</taxon>
        <taxon>Enterococcus</taxon>
    </lineage>
</organism>
<feature type="domain" description="Histidine kinase" evidence="10">
    <location>
        <begin position="144"/>
        <end position="359"/>
    </location>
</feature>
<keyword evidence="6 11" id="KW-0418">Kinase</keyword>
<evidence type="ECO:0000256" key="2">
    <source>
        <dbReference type="ARBA" id="ARBA00004370"/>
    </source>
</evidence>
<dbReference type="InterPro" id="IPR050351">
    <property type="entry name" value="BphY/WalK/GraS-like"/>
</dbReference>
<dbReference type="SUPFAM" id="SSF47384">
    <property type="entry name" value="Homodimeric domain of signal transducing histidine kinase"/>
    <property type="match status" value="1"/>
</dbReference>
<feature type="coiled-coil region" evidence="8">
    <location>
        <begin position="103"/>
        <end position="137"/>
    </location>
</feature>
<dbReference type="RefSeq" id="WP_305879419.1">
    <property type="nucleotide sequence ID" value="NZ_AP025635.1"/>
</dbReference>
<dbReference type="EMBL" id="AP025635">
    <property type="protein sequence ID" value="BDG69107.1"/>
    <property type="molecule type" value="Genomic_DNA"/>
</dbReference>
<dbReference type="InterPro" id="IPR036890">
    <property type="entry name" value="HATPase_C_sf"/>
</dbReference>
<reference evidence="11 12" key="1">
    <citation type="submission" date="2022-03" db="EMBL/GenBank/DDBJ databases">
        <title>Complete genome sequence of Enterococcus innesii DB-1.</title>
        <authorList>
            <person name="Fukuda D."/>
            <person name="Nolasco-Hipolito C."/>
        </authorList>
    </citation>
    <scope>NUCLEOTIDE SEQUENCE [LARGE SCALE GENOMIC DNA]</scope>
    <source>
        <strain evidence="11 12">DB-1</strain>
    </source>
</reference>